<reference evidence="2" key="1">
    <citation type="submission" date="2016-04" db="EMBL/GenBank/DDBJ databases">
        <authorList>
            <person name="Evans L.H."/>
            <person name="Alamgir A."/>
            <person name="Owens N."/>
            <person name="Weber N.D."/>
            <person name="Virtaneva K."/>
            <person name="Barbian K."/>
            <person name="Babar A."/>
            <person name="Rosenke K."/>
        </authorList>
    </citation>
    <scope>NUCLEOTIDE SEQUENCE</scope>
    <source>
        <strain evidence="2">86</strain>
    </source>
</reference>
<gene>
    <name evidence="2" type="ORF">KL86DPRO_20451</name>
</gene>
<evidence type="ECO:0000313" key="2">
    <source>
        <dbReference type="EMBL" id="SBW05230.1"/>
    </source>
</evidence>
<dbReference type="InterPro" id="IPR002733">
    <property type="entry name" value="AMMECR1_domain"/>
</dbReference>
<dbReference type="SUPFAM" id="SSF143447">
    <property type="entry name" value="AMMECR1-like"/>
    <property type="match status" value="1"/>
</dbReference>
<dbReference type="NCBIfam" id="TIGR00296">
    <property type="entry name" value="TIGR00296 family protein"/>
    <property type="match status" value="1"/>
</dbReference>
<dbReference type="Gene3D" id="3.30.1490.150">
    <property type="entry name" value="Hypothetical protein ph0010, domain 2"/>
    <property type="match status" value="1"/>
</dbReference>
<proteinExistence type="predicted"/>
<dbReference type="PANTHER" id="PTHR13016:SF0">
    <property type="entry name" value="AMME SYNDROME CANDIDATE GENE 1 PROTEIN"/>
    <property type="match status" value="1"/>
</dbReference>
<name>A0A212K0E3_9DELT</name>
<dbReference type="Gene3D" id="3.30.700.20">
    <property type="entry name" value="Hypothetical protein ph0010, domain 1"/>
    <property type="match status" value="1"/>
</dbReference>
<dbReference type="InterPro" id="IPR027623">
    <property type="entry name" value="AmmeMemoSam_A"/>
</dbReference>
<feature type="domain" description="AMMECR1" evidence="1">
    <location>
        <begin position="11"/>
        <end position="185"/>
    </location>
</feature>
<accession>A0A212K0E3</accession>
<dbReference type="InterPro" id="IPR023473">
    <property type="entry name" value="AMMECR1"/>
</dbReference>
<dbReference type="PANTHER" id="PTHR13016">
    <property type="entry name" value="AMMECR1 HOMOLOG"/>
    <property type="match status" value="1"/>
</dbReference>
<dbReference type="Pfam" id="PF01871">
    <property type="entry name" value="AMMECR1"/>
    <property type="match status" value="1"/>
</dbReference>
<dbReference type="NCBIfam" id="TIGR04335">
    <property type="entry name" value="AmmeMemoSam_A"/>
    <property type="match status" value="1"/>
</dbReference>
<sequence length="185" mass="21103">MDDGFEFSLSMEERQYLHDLVRSRIDLVLRDQKVGAMAPPPEGALHEKWGAFVTLKRNGQLRGCIGRIASNEPLHVTVGEMAEAAAFHDSRFPPLIMSEFKDLEVEVSVIGPITRCPDPRLVEVGRHGLVMRRESRQGLLLPQVPVEWEWDRETFLDQTCRKAGLPADAWHDPDTEIYWFEALIV</sequence>
<dbReference type="AlphaFoldDB" id="A0A212K0E3"/>
<dbReference type="PROSITE" id="PS51112">
    <property type="entry name" value="AMMECR1"/>
    <property type="match status" value="1"/>
</dbReference>
<organism evidence="2">
    <name type="scientific">uncultured delta proteobacterium</name>
    <dbReference type="NCBI Taxonomy" id="34034"/>
    <lineage>
        <taxon>Bacteria</taxon>
        <taxon>Deltaproteobacteria</taxon>
        <taxon>environmental samples</taxon>
    </lineage>
</organism>
<dbReference type="EMBL" id="FLUQ01000002">
    <property type="protein sequence ID" value="SBW05230.1"/>
    <property type="molecule type" value="Genomic_DNA"/>
</dbReference>
<dbReference type="InterPro" id="IPR027485">
    <property type="entry name" value="AMMECR1_N"/>
</dbReference>
<dbReference type="InterPro" id="IPR036071">
    <property type="entry name" value="AMMECR1_dom_sf"/>
</dbReference>
<evidence type="ECO:0000259" key="1">
    <source>
        <dbReference type="PROSITE" id="PS51112"/>
    </source>
</evidence>
<protein>
    <submittedName>
        <fullName evidence="2">Protein TON_1965</fullName>
    </submittedName>
</protein>